<accession>A0A7M7KML7</accession>
<dbReference type="KEGG" id="vde:111253679"/>
<dbReference type="InterPro" id="IPR000082">
    <property type="entry name" value="SEA_dom"/>
</dbReference>
<feature type="domain" description="EGF-like" evidence="10">
    <location>
        <begin position="1005"/>
        <end position="1044"/>
    </location>
</feature>
<evidence type="ECO:0000256" key="8">
    <source>
        <dbReference type="SAM" id="SignalP"/>
    </source>
</evidence>
<dbReference type="EnsemblMetazoa" id="XM_022813447">
    <property type="protein sequence ID" value="XP_022669182"/>
    <property type="gene ID" value="LOC111253679"/>
</dbReference>
<evidence type="ECO:0000256" key="4">
    <source>
        <dbReference type="ARBA" id="ARBA00023157"/>
    </source>
</evidence>
<evidence type="ECO:0000256" key="7">
    <source>
        <dbReference type="SAM" id="Phobius"/>
    </source>
</evidence>
<feature type="domain" description="SEA" evidence="9">
    <location>
        <begin position="877"/>
        <end position="998"/>
    </location>
</feature>
<dbReference type="AlphaFoldDB" id="A0A7M7KML7"/>
<evidence type="ECO:0000256" key="5">
    <source>
        <dbReference type="PROSITE-ProRule" id="PRU00076"/>
    </source>
</evidence>
<protein>
    <submittedName>
        <fullName evidence="11">Uncharacterized protein</fullName>
    </submittedName>
</protein>
<feature type="compositionally biased region" description="Pro residues" evidence="6">
    <location>
        <begin position="407"/>
        <end position="416"/>
    </location>
</feature>
<evidence type="ECO:0000259" key="10">
    <source>
        <dbReference type="PROSITE" id="PS50026"/>
    </source>
</evidence>
<evidence type="ECO:0000256" key="2">
    <source>
        <dbReference type="ARBA" id="ARBA00022729"/>
    </source>
</evidence>
<evidence type="ECO:0000256" key="1">
    <source>
        <dbReference type="ARBA" id="ARBA00022536"/>
    </source>
</evidence>
<dbReference type="Proteomes" id="UP000594260">
    <property type="component" value="Unplaced"/>
</dbReference>
<feature type="compositionally biased region" description="Basic and acidic residues" evidence="6">
    <location>
        <begin position="335"/>
        <end position="345"/>
    </location>
</feature>
<feature type="disulfide bond" evidence="5">
    <location>
        <begin position="1077"/>
        <end position="1086"/>
    </location>
</feature>
<dbReference type="RefSeq" id="XP_022669182.1">
    <property type="nucleotide sequence ID" value="XM_022813447.1"/>
</dbReference>
<dbReference type="GeneID" id="111253679"/>
<reference evidence="11" key="1">
    <citation type="submission" date="2021-01" db="UniProtKB">
        <authorList>
            <consortium name="EnsemblMetazoa"/>
        </authorList>
    </citation>
    <scope>IDENTIFICATION</scope>
</reference>
<evidence type="ECO:0000256" key="3">
    <source>
        <dbReference type="ARBA" id="ARBA00022737"/>
    </source>
</evidence>
<dbReference type="OMA" id="FSDEYMG"/>
<dbReference type="Pfam" id="PF01390">
    <property type="entry name" value="SEA"/>
    <property type="match status" value="1"/>
</dbReference>
<dbReference type="InterPro" id="IPR036364">
    <property type="entry name" value="SEA_dom_sf"/>
</dbReference>
<dbReference type="PANTHER" id="PTHR24034">
    <property type="entry name" value="EGF-LIKE DOMAIN-CONTAINING PROTEIN"/>
    <property type="match status" value="1"/>
</dbReference>
<evidence type="ECO:0000313" key="12">
    <source>
        <dbReference type="Proteomes" id="UP000594260"/>
    </source>
</evidence>
<sequence>MRSSSCPKLFVFIVSLFCVLLIVQCLLCVDLVSADNQIMHGVGPNRDLTAGTYRSSSRSFPPRRANLASSQNATDSKAEAYAQGAHSDENPRRTSSTTDPDVEDPSGSSDVERIVNVDDIVTTVKSPLDDATFSLTTVTDADTIVEIDTPRSVKSNITTAPDTVTPPIGPQSYTDLKATTNVVQYATSKESITALEETTEKASLRADPTTEKTTQRVIRSTEGDIEGHTSPTEMSDTLFVHDTPTEKGLTKAGDRHPDEDLPYSVQLKSSIVDASSPLASTLSTETMGALEVPTVEYTVPYGEKSGYNFVISPTIEETTMTAAFRDEDDLLPSPDKPERRQDHSPSRISPSQTVKAKSPDRTRNPTIELLTGLIQLLGGDVRRRATPPPQQPQPPVLSPASFNFHPPQAPLVGPPPPPQFLPPPHPHHARPQPYDLAQQFPGKPNIPTYIPHLNFPPGGHHLMGHHQATPHTPPSFYYPSPSDVSNILGVSNEIHSERPHHHFELKTSDITPTVTVPADLDEETTQPPLRSSSRNTIVFIQDAPPSLLPSNTIVDSSVISASSLSATPVRNGHTDATEHEKGTFVIEVLEPVATPRPSKAEVRPSNAWLPVGAEDTSRMNIHYDPHNEPDIITHGPEPSIFDITVVGDLNPTVSHGSDMGPPAEIITTESSASEPKIQPTPTTGFVAPESILPTTLSSPANTSPSLTVASTTSTIVYSEASSSSTPTPSIVVSSTTTTKDDVVYGKSTGEVSVAPTGASTTSTSQASSTKGHGIGKPYVVPVDVDPVRPSVHQGGFGHVKTSPRHGSGPIRQQKPKRQPTFKSKSNATLVRIDTCIVGDDSTCDATLNEWCRTDQGISTCTCRPGYARTQPRGPCLATISMQLTFKLDRMGDKKLHYNTNYLNPDSEEYQVLEFETRQALRSLFSKSSFARVFMDSRVNRFKGSGSKVLVNATVEFEENDITRVASVKRVVQHEIVNLISRGKSNLGDSRLLVEPLLNSALTVEDVNECRDKELHDCSPNANCENTFGAFKCVCKPGYTDKNPATRRTGRTCTGCGPDYCNNRGECSIVNGERSCSCKGKFIGPRCDVDGEVLAVALGASVTAVIIIILTLVCLCLWNRRWKREQAKAEVMSVASMAGYLNKTGSVGYRMASGSASIHQSQDERFRWSAHLDNLPNIYVQPDSSPLHSMPRAQSIYATQRHMRAHSPGVELENPYGPLPGIPQRPKSRSAMTHFGPASLASPYEFDPNKQPSLFGSYRTPGTTRSMRPVFNAHW</sequence>
<feature type="transmembrane region" description="Helical" evidence="7">
    <location>
        <begin position="1092"/>
        <end position="1117"/>
    </location>
</feature>
<dbReference type="InParanoid" id="A0A7M7KML7"/>
<dbReference type="Gene3D" id="3.30.70.960">
    <property type="entry name" value="SEA domain"/>
    <property type="match status" value="1"/>
</dbReference>
<proteinExistence type="predicted"/>
<dbReference type="InterPro" id="IPR001881">
    <property type="entry name" value="EGF-like_Ca-bd_dom"/>
</dbReference>
<dbReference type="Pfam" id="PF07645">
    <property type="entry name" value="EGF_CA"/>
    <property type="match status" value="1"/>
</dbReference>
<dbReference type="CDD" id="cd00054">
    <property type="entry name" value="EGF_CA"/>
    <property type="match status" value="1"/>
</dbReference>
<feature type="domain" description="EGF-like" evidence="10">
    <location>
        <begin position="1053"/>
        <end position="1087"/>
    </location>
</feature>
<dbReference type="InterPro" id="IPR000742">
    <property type="entry name" value="EGF"/>
</dbReference>
<feature type="region of interest" description="Disordered" evidence="6">
    <location>
        <begin position="751"/>
        <end position="775"/>
    </location>
</feature>
<dbReference type="InterPro" id="IPR049883">
    <property type="entry name" value="NOTCH1_EGF-like"/>
</dbReference>
<dbReference type="PANTHER" id="PTHR24034:SF89">
    <property type="entry name" value="COMPLEMENT COMPONENT C1Q RECEPTOR"/>
    <property type="match status" value="1"/>
</dbReference>
<dbReference type="SUPFAM" id="SSF82671">
    <property type="entry name" value="SEA domain"/>
    <property type="match status" value="1"/>
</dbReference>
<feature type="region of interest" description="Disordered" evidence="6">
    <location>
        <begin position="324"/>
        <end position="366"/>
    </location>
</feature>
<evidence type="ECO:0000313" key="11">
    <source>
        <dbReference type="EnsemblMetazoa" id="XP_022669182"/>
    </source>
</evidence>
<dbReference type="InterPro" id="IPR050751">
    <property type="entry name" value="ECM_structural_protein"/>
</dbReference>
<feature type="region of interest" description="Disordered" evidence="6">
    <location>
        <begin position="382"/>
        <end position="416"/>
    </location>
</feature>
<dbReference type="Gene3D" id="2.10.25.10">
    <property type="entry name" value="Laminin"/>
    <property type="match status" value="1"/>
</dbReference>
<dbReference type="PROSITE" id="PS00010">
    <property type="entry name" value="ASX_HYDROXYL"/>
    <property type="match status" value="1"/>
</dbReference>
<feature type="compositionally biased region" description="Polar residues" evidence="6">
    <location>
        <begin position="346"/>
        <end position="355"/>
    </location>
</feature>
<dbReference type="PROSITE" id="PS50024">
    <property type="entry name" value="SEA"/>
    <property type="match status" value="1"/>
</dbReference>
<dbReference type="FunFam" id="2.10.25.10:FF:000038">
    <property type="entry name" value="Fibrillin 2"/>
    <property type="match status" value="1"/>
</dbReference>
<feature type="compositionally biased region" description="Low complexity" evidence="6">
    <location>
        <begin position="752"/>
        <end position="769"/>
    </location>
</feature>
<dbReference type="GO" id="GO:0005509">
    <property type="term" value="F:calcium ion binding"/>
    <property type="evidence" value="ECO:0007669"/>
    <property type="project" value="InterPro"/>
</dbReference>
<keyword evidence="2 8" id="KW-0732">Signal</keyword>
<evidence type="ECO:0000259" key="9">
    <source>
        <dbReference type="PROSITE" id="PS50024"/>
    </source>
</evidence>
<organism evidence="11 12">
    <name type="scientific">Varroa destructor</name>
    <name type="common">Honeybee mite</name>
    <dbReference type="NCBI Taxonomy" id="109461"/>
    <lineage>
        <taxon>Eukaryota</taxon>
        <taxon>Metazoa</taxon>
        <taxon>Ecdysozoa</taxon>
        <taxon>Arthropoda</taxon>
        <taxon>Chelicerata</taxon>
        <taxon>Arachnida</taxon>
        <taxon>Acari</taxon>
        <taxon>Parasitiformes</taxon>
        <taxon>Mesostigmata</taxon>
        <taxon>Gamasina</taxon>
        <taxon>Dermanyssoidea</taxon>
        <taxon>Varroidae</taxon>
        <taxon>Varroa</taxon>
    </lineage>
</organism>
<dbReference type="PROSITE" id="PS50026">
    <property type="entry name" value="EGF_3"/>
    <property type="match status" value="2"/>
</dbReference>
<dbReference type="SUPFAM" id="SSF57196">
    <property type="entry name" value="EGF/Laminin"/>
    <property type="match status" value="1"/>
</dbReference>
<keyword evidence="7" id="KW-0472">Membrane</keyword>
<feature type="region of interest" description="Disordered" evidence="6">
    <location>
        <begin position="795"/>
        <end position="822"/>
    </location>
</feature>
<name>A0A7M7KML7_VARDE</name>
<dbReference type="PROSITE" id="PS00022">
    <property type="entry name" value="EGF_1"/>
    <property type="match status" value="1"/>
</dbReference>
<dbReference type="OrthoDB" id="2015116at2759"/>
<feature type="compositionally biased region" description="Low complexity" evidence="6">
    <location>
        <begin position="54"/>
        <end position="64"/>
    </location>
</feature>
<comment type="caution">
    <text evidence="5">Lacks conserved residue(s) required for the propagation of feature annotation.</text>
</comment>
<dbReference type="SMART" id="SM00200">
    <property type="entry name" value="SEA"/>
    <property type="match status" value="1"/>
</dbReference>
<feature type="compositionally biased region" description="Pro residues" evidence="6">
    <location>
        <begin position="386"/>
        <end position="397"/>
    </location>
</feature>
<keyword evidence="7" id="KW-0812">Transmembrane</keyword>
<feature type="signal peptide" evidence="8">
    <location>
        <begin position="1"/>
        <end position="34"/>
    </location>
</feature>
<keyword evidence="1 5" id="KW-0245">EGF-like domain</keyword>
<dbReference type="SMART" id="SM00181">
    <property type="entry name" value="EGF"/>
    <property type="match status" value="2"/>
</dbReference>
<dbReference type="InterPro" id="IPR018097">
    <property type="entry name" value="EGF_Ca-bd_CS"/>
</dbReference>
<dbReference type="PROSITE" id="PS01187">
    <property type="entry name" value="EGF_CA"/>
    <property type="match status" value="1"/>
</dbReference>
<keyword evidence="4 5" id="KW-1015">Disulfide bond</keyword>
<keyword evidence="3" id="KW-0677">Repeat</keyword>
<dbReference type="SMART" id="SM00179">
    <property type="entry name" value="EGF_CA"/>
    <property type="match status" value="1"/>
</dbReference>
<feature type="region of interest" description="Disordered" evidence="6">
    <location>
        <begin position="50"/>
        <end position="114"/>
    </location>
</feature>
<keyword evidence="7" id="KW-1133">Transmembrane helix</keyword>
<keyword evidence="12" id="KW-1185">Reference proteome</keyword>
<feature type="chain" id="PRO_5029721767" evidence="8">
    <location>
        <begin position="35"/>
        <end position="1274"/>
    </location>
</feature>
<evidence type="ECO:0000256" key="6">
    <source>
        <dbReference type="SAM" id="MobiDB-lite"/>
    </source>
</evidence>
<dbReference type="InterPro" id="IPR000152">
    <property type="entry name" value="EGF-type_Asp/Asn_hydroxyl_site"/>
</dbReference>